<keyword evidence="12" id="KW-1185">Reference proteome</keyword>
<dbReference type="Proteomes" id="UP000007463">
    <property type="component" value="Chromosome"/>
</dbReference>
<dbReference type="OrthoDB" id="9802086at2"/>
<dbReference type="InterPro" id="IPR023707">
    <property type="entry name" value="OM_assembly_BamA"/>
</dbReference>
<keyword evidence="7" id="KW-0998">Cell outer membrane</keyword>
<evidence type="ECO:0000256" key="1">
    <source>
        <dbReference type="ARBA" id="ARBA00004370"/>
    </source>
</evidence>
<dbReference type="PROSITE" id="PS51779">
    <property type="entry name" value="POTRA"/>
    <property type="match status" value="1"/>
</dbReference>
<evidence type="ECO:0000256" key="4">
    <source>
        <dbReference type="ARBA" id="ARBA00022729"/>
    </source>
</evidence>
<keyword evidence="4 9" id="KW-0732">Signal</keyword>
<dbReference type="InterPro" id="IPR000184">
    <property type="entry name" value="Bac_surfAg_D15"/>
</dbReference>
<dbReference type="PANTHER" id="PTHR12815:SF47">
    <property type="entry name" value="TRANSLOCATION AND ASSEMBLY MODULE SUBUNIT TAMA"/>
    <property type="match status" value="1"/>
</dbReference>
<comment type="subcellular location">
    <subcellularLocation>
        <location evidence="1">Membrane</location>
    </subcellularLocation>
</comment>
<evidence type="ECO:0000256" key="2">
    <source>
        <dbReference type="ARBA" id="ARBA00022452"/>
    </source>
</evidence>
<evidence type="ECO:0000256" key="9">
    <source>
        <dbReference type="SAM" id="SignalP"/>
    </source>
</evidence>
<protein>
    <recommendedName>
        <fullName evidence="8">Outer membrane protein assembly factor BamA</fullName>
    </recommendedName>
</protein>
<keyword evidence="5" id="KW-0677">Repeat</keyword>
<dbReference type="HOGENOM" id="CLU_007664_3_0_10"/>
<evidence type="ECO:0000259" key="10">
    <source>
        <dbReference type="PROSITE" id="PS51779"/>
    </source>
</evidence>
<keyword evidence="3" id="KW-0812">Transmembrane</keyword>
<evidence type="ECO:0000256" key="3">
    <source>
        <dbReference type="ARBA" id="ARBA00022692"/>
    </source>
</evidence>
<keyword evidence="6" id="KW-0472">Membrane</keyword>
<dbReference type="Gene3D" id="2.40.160.50">
    <property type="entry name" value="membrane protein fhac: a member of the omp85/tpsb transporter family"/>
    <property type="match status" value="1"/>
</dbReference>
<feature type="signal peptide" evidence="9">
    <location>
        <begin position="1"/>
        <end position="18"/>
    </location>
</feature>
<dbReference type="KEGG" id="fte:Fluta_1117"/>
<dbReference type="STRING" id="755732.Fluta_1117"/>
<evidence type="ECO:0000256" key="7">
    <source>
        <dbReference type="ARBA" id="ARBA00023237"/>
    </source>
</evidence>
<dbReference type="InterPro" id="IPR039910">
    <property type="entry name" value="D15-like"/>
</dbReference>
<evidence type="ECO:0000313" key="11">
    <source>
        <dbReference type="EMBL" id="AEA43114.1"/>
    </source>
</evidence>
<feature type="chain" id="PRO_5003278312" description="Outer membrane protein assembly factor BamA" evidence="9">
    <location>
        <begin position="19"/>
        <end position="868"/>
    </location>
</feature>
<sequence length="868" mass="97982" precursor="true">MKNILSVLFLVFAFQSFGQDITPPDSTANTNSTNKIDSTKTSTTIGGGLDFDYVKTQKYILGPIRIEGADNFDAQAIKLIAGLKQGEEITIPSDKISNAIKNLWNEGLFSSISIEAEKEIAGVIYLVIKLAPRPKLSRFKFIGVSKREVDKIREEVDLSSGQTITENLVFKTKSKIRGYFLEKGFNNVQINVTQIQDTLINNSEIFLIDIDKGKKVKIKSITFEGNESMKPWKLRKEMKDTKRRSIMRIIKRSKFNSTAYIRDKEAVLNKFRSVGLRDARFVVDSVYKINNRNLGIYLKVDEGEKYYFGNIVWIGNTKFSSGLLDTVLGIKYGDVYDKPLLEQRLKQSQDGRDISSLYMDRGYLFYHLEPVETGVVDSHISYEMRMIEGKEARVKNVFIRGNYKTNEHVIRREIRTKPGDLFSRNDIIRTQRELAQLGYFNEQGFQVNPIPNPQDGTVDIEYVVEEKSADQIELSGGYGAKRIIGTLGLTFSNFSVKNIFKPNSWSPLPTGDGQRLSIRAQTNGRIYQGYNFSFTEPWLGGKKPNSFTFFLNHTSFAASVDVRKKDPNYSGVGITGIGVGLGRRKKFPDDYFSAYYELAYQYYDVRKYANLFPSFSNGYSNDISLKYALQRNSVNSPIYPTEGSKISFTAKGTLPYSLFEGNKDFSAQSAQETFKYLEYYKLKFTFEYYLPLSPDKKLILMPRVGFGYMGAYNSAKGLSPFERFNLGGSGLSGVNQFGGREIIALRGYDDNALSSTAGDPIIAKYTLEMRYPISLNPQATFFVLAFAEAGNTFTSFKTFNPFNVKKSVGAGVRIFLPMFGMLGLDYGWGFDKLDKHSSGYGGSIDQSIDSKGFFPKFTFTIGMNLGEL</sequence>
<dbReference type="InterPro" id="IPR034746">
    <property type="entry name" value="POTRA"/>
</dbReference>
<dbReference type="RefSeq" id="WP_013685886.1">
    <property type="nucleotide sequence ID" value="NC_015321.1"/>
</dbReference>
<dbReference type="InterPro" id="IPR010827">
    <property type="entry name" value="BamA/TamA_POTRA"/>
</dbReference>
<dbReference type="PANTHER" id="PTHR12815">
    <property type="entry name" value="SORTING AND ASSEMBLY MACHINERY SAMM50 PROTEIN FAMILY MEMBER"/>
    <property type="match status" value="1"/>
</dbReference>
<keyword evidence="2" id="KW-1134">Transmembrane beta strand</keyword>
<dbReference type="GO" id="GO:0071709">
    <property type="term" value="P:membrane assembly"/>
    <property type="evidence" value="ECO:0007669"/>
    <property type="project" value="InterPro"/>
</dbReference>
<dbReference type="Gene3D" id="3.10.20.310">
    <property type="entry name" value="membrane protein fhac"/>
    <property type="match status" value="4"/>
</dbReference>
<dbReference type="AlphaFoldDB" id="F2IAH8"/>
<reference evidence="11 12" key="1">
    <citation type="journal article" date="2011" name="Stand. Genomic Sci.">
        <title>Complete genome sequence of the gliding freshwater bacterium Fluviicola taffensis type strain (RW262).</title>
        <authorList>
            <person name="Woyke T."/>
            <person name="Chertkov O."/>
            <person name="Lapidus A."/>
            <person name="Nolan M."/>
            <person name="Lucas S."/>
            <person name="Del Rio T.G."/>
            <person name="Tice H."/>
            <person name="Cheng J.F."/>
            <person name="Tapia R."/>
            <person name="Han C."/>
            <person name="Goodwin L."/>
            <person name="Pitluck S."/>
            <person name="Liolios K."/>
            <person name="Pagani I."/>
            <person name="Ivanova N."/>
            <person name="Huntemann M."/>
            <person name="Mavromatis K."/>
            <person name="Mikhailova N."/>
            <person name="Pati A."/>
            <person name="Chen A."/>
            <person name="Palaniappan K."/>
            <person name="Land M."/>
            <person name="Hauser L."/>
            <person name="Brambilla E.M."/>
            <person name="Rohde M."/>
            <person name="Mwirichia R."/>
            <person name="Sikorski J."/>
            <person name="Tindall B.J."/>
            <person name="Goker M."/>
            <person name="Bristow J."/>
            <person name="Eisen J.A."/>
            <person name="Markowitz V."/>
            <person name="Hugenholtz P."/>
            <person name="Klenk H.P."/>
            <person name="Kyrpides N.C."/>
        </authorList>
    </citation>
    <scope>NUCLEOTIDE SEQUENCE [LARGE SCALE GENOMIC DNA]</scope>
    <source>
        <strain evidence="12">DSM 16823 / RW262 / RW262</strain>
    </source>
</reference>
<dbReference type="EMBL" id="CP002542">
    <property type="protein sequence ID" value="AEA43114.1"/>
    <property type="molecule type" value="Genomic_DNA"/>
</dbReference>
<dbReference type="NCBIfam" id="TIGR03303">
    <property type="entry name" value="OM_YaeT"/>
    <property type="match status" value="1"/>
</dbReference>
<reference evidence="12" key="2">
    <citation type="submission" date="2011-02" db="EMBL/GenBank/DDBJ databases">
        <title>The complete genome of Fluviicola taffensis DSM 16823.</title>
        <authorList>
            <consortium name="US DOE Joint Genome Institute (JGI-PGF)"/>
            <person name="Lucas S."/>
            <person name="Copeland A."/>
            <person name="Lapidus A."/>
            <person name="Bruce D."/>
            <person name="Goodwin L."/>
            <person name="Pitluck S."/>
            <person name="Kyrpides N."/>
            <person name="Mavromatis K."/>
            <person name="Ivanova N."/>
            <person name="Mikhailova N."/>
            <person name="Pagani I."/>
            <person name="Chertkov O."/>
            <person name="Detter J.C."/>
            <person name="Han C."/>
            <person name="Tapia R."/>
            <person name="Land M."/>
            <person name="Hauser L."/>
            <person name="Markowitz V."/>
            <person name="Cheng J.-F."/>
            <person name="Hugenholtz P."/>
            <person name="Woyke T."/>
            <person name="Wu D."/>
            <person name="Tindall B."/>
            <person name="Pomrenke H.G."/>
            <person name="Brambilla E."/>
            <person name="Klenk H.-P."/>
            <person name="Eisen J.A."/>
        </authorList>
    </citation>
    <scope>NUCLEOTIDE SEQUENCE [LARGE SCALE GENOMIC DNA]</scope>
    <source>
        <strain evidence="12">DSM 16823 / RW262 / RW262</strain>
    </source>
</reference>
<dbReference type="GO" id="GO:0009279">
    <property type="term" value="C:cell outer membrane"/>
    <property type="evidence" value="ECO:0007669"/>
    <property type="project" value="UniProtKB-UniRule"/>
</dbReference>
<evidence type="ECO:0000256" key="5">
    <source>
        <dbReference type="ARBA" id="ARBA00022737"/>
    </source>
</evidence>
<evidence type="ECO:0000256" key="6">
    <source>
        <dbReference type="ARBA" id="ARBA00023136"/>
    </source>
</evidence>
<dbReference type="eggNOG" id="COG4775">
    <property type="taxonomic scope" value="Bacteria"/>
</dbReference>
<organism evidence="11 12">
    <name type="scientific">Fluviicola taffensis (strain DSM 16823 / NCIMB 13979 / RW262)</name>
    <dbReference type="NCBI Taxonomy" id="755732"/>
    <lineage>
        <taxon>Bacteria</taxon>
        <taxon>Pseudomonadati</taxon>
        <taxon>Bacteroidota</taxon>
        <taxon>Flavobacteriia</taxon>
        <taxon>Flavobacteriales</taxon>
        <taxon>Crocinitomicaceae</taxon>
        <taxon>Fluviicola</taxon>
    </lineage>
</organism>
<evidence type="ECO:0000313" key="12">
    <source>
        <dbReference type="Proteomes" id="UP000007463"/>
    </source>
</evidence>
<proteinExistence type="predicted"/>
<dbReference type="Pfam" id="PF07244">
    <property type="entry name" value="POTRA"/>
    <property type="match status" value="3"/>
</dbReference>
<feature type="domain" description="POTRA" evidence="10">
    <location>
        <begin position="392"/>
        <end position="467"/>
    </location>
</feature>
<dbReference type="PIRSF" id="PIRSF006076">
    <property type="entry name" value="OM_assembly_OMP85"/>
    <property type="match status" value="1"/>
</dbReference>
<evidence type="ECO:0000256" key="8">
    <source>
        <dbReference type="NCBIfam" id="TIGR03303"/>
    </source>
</evidence>
<gene>
    <name evidence="11" type="ordered locus">Fluta_1117</name>
</gene>
<accession>F2IAH8</accession>
<dbReference type="Pfam" id="PF01103">
    <property type="entry name" value="Omp85"/>
    <property type="match status" value="1"/>
</dbReference>
<name>F2IAH8_FLUTR</name>